<dbReference type="AlphaFoldDB" id="A0AAD5RR47"/>
<protein>
    <submittedName>
        <fullName evidence="1">Uncharacterized protein</fullName>
    </submittedName>
</protein>
<dbReference type="EMBL" id="JAKWBI020000117">
    <property type="protein sequence ID" value="KAJ2902293.1"/>
    <property type="molecule type" value="Genomic_DNA"/>
</dbReference>
<dbReference type="Proteomes" id="UP001201980">
    <property type="component" value="Unassembled WGS sequence"/>
</dbReference>
<accession>A0AAD5RR47</accession>
<proteinExistence type="predicted"/>
<organism evidence="1 2">
    <name type="scientific">Zalerion maritima</name>
    <dbReference type="NCBI Taxonomy" id="339359"/>
    <lineage>
        <taxon>Eukaryota</taxon>
        <taxon>Fungi</taxon>
        <taxon>Dikarya</taxon>
        <taxon>Ascomycota</taxon>
        <taxon>Pezizomycotina</taxon>
        <taxon>Sordariomycetes</taxon>
        <taxon>Lulworthiomycetidae</taxon>
        <taxon>Lulworthiales</taxon>
        <taxon>Lulworthiaceae</taxon>
        <taxon>Zalerion</taxon>
    </lineage>
</organism>
<comment type="caution">
    <text evidence="1">The sequence shown here is derived from an EMBL/GenBank/DDBJ whole genome shotgun (WGS) entry which is preliminary data.</text>
</comment>
<sequence length="318" mass="34737">MASGPKALELVPWDHDSPKHMQRMYDQRVACGWRFDETEKWQAMSRAGMKCLYWIVGFSSSAFIHFSDAPHAPPDSPLEGDTSSRLKPLNAALTHGPFLLYQEDSPIHDSATTFWLQPRSPPPSKQPFTPIGHIALDKRPSEFASLGLSRDGPIWIAGLYISWALQQYGIGKSAMLQAEKLAKSSPLDASLLVLDTMASEQQMSEEFIRRVYLDQGNPAPKGKRSLSLVECEDWAPTAITSLGSGEQAPLVLAVPVLDSHGVFFPIRLPPRKADTLIEHSRLDGVVGVAVACAIDSTPTGDGAEPLVLQDIIPPLPPL</sequence>
<evidence type="ECO:0000313" key="2">
    <source>
        <dbReference type="Proteomes" id="UP001201980"/>
    </source>
</evidence>
<reference evidence="1" key="1">
    <citation type="submission" date="2022-07" db="EMBL/GenBank/DDBJ databases">
        <title>Draft genome sequence of Zalerion maritima ATCC 34329, a (micro)plastics degrading marine fungus.</title>
        <authorList>
            <person name="Paco A."/>
            <person name="Goncalves M.F.M."/>
            <person name="Rocha-Santos T.A.P."/>
            <person name="Alves A."/>
        </authorList>
    </citation>
    <scope>NUCLEOTIDE SEQUENCE</scope>
    <source>
        <strain evidence="1">ATCC 34329</strain>
    </source>
</reference>
<gene>
    <name evidence="1" type="ORF">MKZ38_000759</name>
</gene>
<keyword evidence="2" id="KW-1185">Reference proteome</keyword>
<evidence type="ECO:0000313" key="1">
    <source>
        <dbReference type="EMBL" id="KAJ2902293.1"/>
    </source>
</evidence>
<name>A0AAD5RR47_9PEZI</name>